<organism evidence="1 2">
    <name type="scientific">Hypholoma sublateritium (strain FD-334 SS-4)</name>
    <dbReference type="NCBI Taxonomy" id="945553"/>
    <lineage>
        <taxon>Eukaryota</taxon>
        <taxon>Fungi</taxon>
        <taxon>Dikarya</taxon>
        <taxon>Basidiomycota</taxon>
        <taxon>Agaricomycotina</taxon>
        <taxon>Agaricomycetes</taxon>
        <taxon>Agaricomycetidae</taxon>
        <taxon>Agaricales</taxon>
        <taxon>Agaricineae</taxon>
        <taxon>Strophariaceae</taxon>
        <taxon>Hypholoma</taxon>
    </lineage>
</organism>
<keyword evidence="2" id="KW-1185">Reference proteome</keyword>
<gene>
    <name evidence="1" type="ORF">HYPSUDRAFT_464923</name>
</gene>
<protein>
    <submittedName>
        <fullName evidence="1">Uncharacterized protein</fullName>
    </submittedName>
</protein>
<evidence type="ECO:0000313" key="1">
    <source>
        <dbReference type="EMBL" id="KJA24759.1"/>
    </source>
</evidence>
<dbReference type="EMBL" id="KN817535">
    <property type="protein sequence ID" value="KJA24759.1"/>
    <property type="molecule type" value="Genomic_DNA"/>
</dbReference>
<evidence type="ECO:0000313" key="2">
    <source>
        <dbReference type="Proteomes" id="UP000054270"/>
    </source>
</evidence>
<sequence length="174" mass="19403">MYDGELRLVSPHLPIFAIFSWLMNDSSWLWRATDTVLCARAPVSSACSESSHSCWQLIHTRVTDTHRQRRGAMRLQERDTHGGRGVAVVALDTVESVSRSYVGMYQEHEILPRSAPLTLHFLATFRRSPSCAQCLSSVSPGRQSSRPPQVSRSSCSIIRVHPAVQGISFCVHPC</sequence>
<proteinExistence type="predicted"/>
<dbReference type="AlphaFoldDB" id="A0A0D2P1I7"/>
<accession>A0A0D2P1I7</accession>
<reference evidence="2" key="1">
    <citation type="submission" date="2014-04" db="EMBL/GenBank/DDBJ databases">
        <title>Evolutionary Origins and Diversification of the Mycorrhizal Mutualists.</title>
        <authorList>
            <consortium name="DOE Joint Genome Institute"/>
            <consortium name="Mycorrhizal Genomics Consortium"/>
            <person name="Kohler A."/>
            <person name="Kuo A."/>
            <person name="Nagy L.G."/>
            <person name="Floudas D."/>
            <person name="Copeland A."/>
            <person name="Barry K.W."/>
            <person name="Cichocki N."/>
            <person name="Veneault-Fourrey C."/>
            <person name="LaButti K."/>
            <person name="Lindquist E.A."/>
            <person name="Lipzen A."/>
            <person name="Lundell T."/>
            <person name="Morin E."/>
            <person name="Murat C."/>
            <person name="Riley R."/>
            <person name="Ohm R."/>
            <person name="Sun H."/>
            <person name="Tunlid A."/>
            <person name="Henrissat B."/>
            <person name="Grigoriev I.V."/>
            <person name="Hibbett D.S."/>
            <person name="Martin F."/>
        </authorList>
    </citation>
    <scope>NUCLEOTIDE SEQUENCE [LARGE SCALE GENOMIC DNA]</scope>
    <source>
        <strain evidence="2">FD-334 SS-4</strain>
    </source>
</reference>
<dbReference type="Proteomes" id="UP000054270">
    <property type="component" value="Unassembled WGS sequence"/>
</dbReference>
<name>A0A0D2P1I7_HYPSF</name>